<proteinExistence type="predicted"/>
<dbReference type="Proteomes" id="UP001148629">
    <property type="component" value="Unassembled WGS sequence"/>
</dbReference>
<gene>
    <name evidence="1" type="ORF">NM208_g2179</name>
</gene>
<keyword evidence="2" id="KW-1185">Reference proteome</keyword>
<accession>A0ACC1STN9</accession>
<reference evidence="1" key="1">
    <citation type="submission" date="2022-08" db="EMBL/GenBank/DDBJ databases">
        <title>Genome Sequence of Fusarium decemcellulare.</title>
        <authorList>
            <person name="Buettner E."/>
        </authorList>
    </citation>
    <scope>NUCLEOTIDE SEQUENCE</scope>
    <source>
        <strain evidence="1">Babe19</strain>
    </source>
</reference>
<sequence length="111" mass="11798">MRYKFDGSTCVKNCGDDATYNTKTSLCVCNAKTKIFTQADAPVYGTCACADTDVWNGSKCVLDCGPDASLSGGKCVCDKRGMTWTAKVCACDGGATWDAAKRRCPAVQQQN</sequence>
<protein>
    <submittedName>
        <fullName evidence="1">Uncharacterized protein</fullName>
    </submittedName>
</protein>
<dbReference type="EMBL" id="JANRMS010000125">
    <property type="protein sequence ID" value="KAJ3546112.1"/>
    <property type="molecule type" value="Genomic_DNA"/>
</dbReference>
<name>A0ACC1STN9_9HYPO</name>
<comment type="caution">
    <text evidence="1">The sequence shown here is derived from an EMBL/GenBank/DDBJ whole genome shotgun (WGS) entry which is preliminary data.</text>
</comment>
<evidence type="ECO:0000313" key="2">
    <source>
        <dbReference type="Proteomes" id="UP001148629"/>
    </source>
</evidence>
<organism evidence="1 2">
    <name type="scientific">Fusarium decemcellulare</name>
    <dbReference type="NCBI Taxonomy" id="57161"/>
    <lineage>
        <taxon>Eukaryota</taxon>
        <taxon>Fungi</taxon>
        <taxon>Dikarya</taxon>
        <taxon>Ascomycota</taxon>
        <taxon>Pezizomycotina</taxon>
        <taxon>Sordariomycetes</taxon>
        <taxon>Hypocreomycetidae</taxon>
        <taxon>Hypocreales</taxon>
        <taxon>Nectriaceae</taxon>
        <taxon>Fusarium</taxon>
        <taxon>Fusarium decemcellulare species complex</taxon>
    </lineage>
</organism>
<evidence type="ECO:0000313" key="1">
    <source>
        <dbReference type="EMBL" id="KAJ3546112.1"/>
    </source>
</evidence>